<sequence>MSGFDFGKKKGTLYIQLAMEELMNQLSPVQTMEISEAHIGQYQKLPARVIIHRLTKEQTEKRLKEQAKKEKKKGIAYKERSKRLSGINVYITSLSTENVPTEHIHDLYSLRWQIGVSR</sequence>
<dbReference type="AlphaFoldDB" id="A0A9W5QKW9"/>
<proteinExistence type="predicted"/>
<organism evidence="2 3">
    <name type="scientific">Bacillus cereus ISP2954</name>
    <dbReference type="NCBI Taxonomy" id="1053215"/>
    <lineage>
        <taxon>Bacteria</taxon>
        <taxon>Bacillati</taxon>
        <taxon>Bacillota</taxon>
        <taxon>Bacilli</taxon>
        <taxon>Bacillales</taxon>
        <taxon>Bacillaceae</taxon>
        <taxon>Bacillus</taxon>
        <taxon>Bacillus cereus group</taxon>
    </lineage>
</organism>
<dbReference type="InterPro" id="IPR012337">
    <property type="entry name" value="RNaseH-like_sf"/>
</dbReference>
<protein>
    <recommendedName>
        <fullName evidence="4">Transposase IS4-like domain-containing protein</fullName>
    </recommendedName>
</protein>
<name>A0A9W5QKW9_BACCE</name>
<dbReference type="EMBL" id="AHEJ01000024">
    <property type="protein sequence ID" value="EOP71706.1"/>
    <property type="molecule type" value="Genomic_DNA"/>
</dbReference>
<evidence type="ECO:0000313" key="2">
    <source>
        <dbReference type="EMBL" id="EOP71706.1"/>
    </source>
</evidence>
<gene>
    <name evidence="2" type="ORF">IGU_00252</name>
</gene>
<comment type="function">
    <text evidence="1">Involved in the transposition of the insertion sequence.</text>
</comment>
<accession>A0A9W5QKW9</accession>
<dbReference type="Proteomes" id="UP000013989">
    <property type="component" value="Unassembled WGS sequence"/>
</dbReference>
<dbReference type="SUPFAM" id="SSF53098">
    <property type="entry name" value="Ribonuclease H-like"/>
    <property type="match status" value="1"/>
</dbReference>
<reference evidence="2 3" key="1">
    <citation type="submission" date="2012-12" db="EMBL/GenBank/DDBJ databases">
        <title>The Genome Sequence of Bacillus cereus ISP2954.</title>
        <authorList>
            <consortium name="The Broad Institute Genome Sequencing Platform"/>
            <consortium name="The Broad Institute Genome Sequencing Center for Infectious Disease"/>
            <person name="Feldgarden M."/>
            <person name="Van der Auwera G.A."/>
            <person name="Mahillon J."/>
            <person name="Duprez V."/>
            <person name="Timmery S."/>
            <person name="Mattelet C."/>
            <person name="Dierick K."/>
            <person name="Sun M."/>
            <person name="Yu Z."/>
            <person name="Zhu L."/>
            <person name="Hu X."/>
            <person name="Shank E.B."/>
            <person name="Swiecicka I."/>
            <person name="Hansen B.M."/>
            <person name="Andrup L."/>
            <person name="Walker B."/>
            <person name="Young S.K."/>
            <person name="Zeng Q."/>
            <person name="Gargeya S."/>
            <person name="Fitzgerald M."/>
            <person name="Haas B."/>
            <person name="Abouelleil A."/>
            <person name="Alvarado L."/>
            <person name="Arachchi H.M."/>
            <person name="Berlin A.M."/>
            <person name="Chapman S.B."/>
            <person name="Dewar J."/>
            <person name="Goldberg J."/>
            <person name="Griggs A."/>
            <person name="Gujja S."/>
            <person name="Hansen M."/>
            <person name="Howarth C."/>
            <person name="Imamovic A."/>
            <person name="Larimer J."/>
            <person name="McCowan C."/>
            <person name="Murphy C."/>
            <person name="Neiman D."/>
            <person name="Pearson M."/>
            <person name="Priest M."/>
            <person name="Roberts A."/>
            <person name="Saif S."/>
            <person name="Shea T."/>
            <person name="Sisk P."/>
            <person name="Sykes S."/>
            <person name="Wortman J."/>
            <person name="Nusbaum C."/>
            <person name="Birren B."/>
        </authorList>
    </citation>
    <scope>NUCLEOTIDE SEQUENCE [LARGE SCALE GENOMIC DNA]</scope>
    <source>
        <strain evidence="2 3">ISP2954</strain>
    </source>
</reference>
<comment type="caution">
    <text evidence="2">The sequence shown here is derived from an EMBL/GenBank/DDBJ whole genome shotgun (WGS) entry which is preliminary data.</text>
</comment>
<evidence type="ECO:0008006" key="4">
    <source>
        <dbReference type="Google" id="ProtNLM"/>
    </source>
</evidence>
<evidence type="ECO:0000256" key="1">
    <source>
        <dbReference type="ARBA" id="ARBA00002286"/>
    </source>
</evidence>
<evidence type="ECO:0000313" key="3">
    <source>
        <dbReference type="Proteomes" id="UP000013989"/>
    </source>
</evidence>